<keyword evidence="9" id="KW-1185">Reference proteome</keyword>
<evidence type="ECO:0000256" key="6">
    <source>
        <dbReference type="ARBA" id="ARBA00022840"/>
    </source>
</evidence>
<accession>A0A6C2YTM5</accession>
<dbReference type="PANTHER" id="PTHR10099">
    <property type="entry name" value="PHOSPHORIBOSYLFORMYLGLYCINAMIDINE SYNTHASE"/>
    <property type="match status" value="1"/>
</dbReference>
<organism evidence="8">
    <name type="scientific">Tuwongella immobilis</name>
    <dbReference type="NCBI Taxonomy" id="692036"/>
    <lineage>
        <taxon>Bacteria</taxon>
        <taxon>Pseudomonadati</taxon>
        <taxon>Planctomycetota</taxon>
        <taxon>Planctomycetia</taxon>
        <taxon>Gemmatales</taxon>
        <taxon>Gemmataceae</taxon>
        <taxon>Tuwongella</taxon>
    </lineage>
</organism>
<evidence type="ECO:0000313" key="9">
    <source>
        <dbReference type="Proteomes" id="UP000464378"/>
    </source>
</evidence>
<dbReference type="GO" id="GO:0005524">
    <property type="term" value="F:ATP binding"/>
    <property type="evidence" value="ECO:0007669"/>
    <property type="project" value="UniProtKB-KW"/>
</dbReference>
<dbReference type="Proteomes" id="UP000464378">
    <property type="component" value="Chromosome"/>
</dbReference>
<dbReference type="SMART" id="SM01211">
    <property type="entry name" value="GATase_5"/>
    <property type="match status" value="1"/>
</dbReference>
<keyword evidence="3" id="KW-0547">Nucleotide-binding</keyword>
<dbReference type="KEGG" id="tim:GMBLW1_44960"/>
<evidence type="ECO:0000256" key="7">
    <source>
        <dbReference type="ARBA" id="ARBA00022962"/>
    </source>
</evidence>
<evidence type="ECO:0000256" key="5">
    <source>
        <dbReference type="ARBA" id="ARBA00022801"/>
    </source>
</evidence>
<dbReference type="RefSeq" id="WP_162659743.1">
    <property type="nucleotide sequence ID" value="NZ_LR593887.1"/>
</dbReference>
<dbReference type="Gene3D" id="3.40.50.880">
    <property type="match status" value="1"/>
</dbReference>
<dbReference type="SUPFAM" id="SSF52317">
    <property type="entry name" value="Class I glutamine amidotransferase-like"/>
    <property type="match status" value="1"/>
</dbReference>
<dbReference type="GO" id="GO:0005737">
    <property type="term" value="C:cytoplasm"/>
    <property type="evidence" value="ECO:0007669"/>
    <property type="project" value="TreeGrafter"/>
</dbReference>
<dbReference type="InterPro" id="IPR010075">
    <property type="entry name" value="PRibForGlyAmidine_synth_PurQ"/>
</dbReference>
<dbReference type="PIRSF" id="PIRSF001586">
    <property type="entry name" value="FGAM_synth_I"/>
    <property type="match status" value="1"/>
</dbReference>
<dbReference type="PROSITE" id="PS51273">
    <property type="entry name" value="GATASE_TYPE_1"/>
    <property type="match status" value="1"/>
</dbReference>
<keyword evidence="2" id="KW-0436">Ligase</keyword>
<dbReference type="InterPro" id="IPR029062">
    <property type="entry name" value="Class_I_gatase-like"/>
</dbReference>
<evidence type="ECO:0000256" key="4">
    <source>
        <dbReference type="ARBA" id="ARBA00022755"/>
    </source>
</evidence>
<keyword evidence="5" id="KW-0378">Hydrolase</keyword>
<dbReference type="PANTHER" id="PTHR10099:SF1">
    <property type="entry name" value="PHOSPHORIBOSYLFORMYLGLYCINAMIDINE SYNTHASE"/>
    <property type="match status" value="1"/>
</dbReference>
<dbReference type="Pfam" id="PF13507">
    <property type="entry name" value="GATase_5"/>
    <property type="match status" value="1"/>
</dbReference>
<evidence type="ECO:0000256" key="2">
    <source>
        <dbReference type="ARBA" id="ARBA00022598"/>
    </source>
</evidence>
<dbReference type="InParanoid" id="A0A6C2YTM5"/>
<dbReference type="EMBL" id="LR593887">
    <property type="protein sequence ID" value="VTS06753.1"/>
    <property type="molecule type" value="Genomic_DNA"/>
</dbReference>
<name>A0A6C2YTM5_9BACT</name>
<evidence type="ECO:0000256" key="3">
    <source>
        <dbReference type="ARBA" id="ARBA00022741"/>
    </source>
</evidence>
<dbReference type="GO" id="GO:0004642">
    <property type="term" value="F:phosphoribosylformylglycinamidine synthase activity"/>
    <property type="evidence" value="ECO:0007669"/>
    <property type="project" value="InterPro"/>
</dbReference>
<dbReference type="NCBIfam" id="TIGR01737">
    <property type="entry name" value="FGAM_synth_I"/>
    <property type="match status" value="1"/>
</dbReference>
<sequence>MPTPHALILRAPGTNCDLETRFALERAGATTQRLHLNRLRENPSLLRDFQILVIPGGFSYGDDVAAGKILAHQLSSFLADALREFRSAEKLILGICNGFQVLLKAGLLVPPDEDGPLATLAHNTSGRYQDRWVHLNVAANQSPFLKGVTQMHLPMAHGEGRFVCRKEWILKGLAQSNQIVLRYCQPDGSAADAHWNPNGSQDDVAGLCDATGRVMGLMPHPERHVLPTQHPQWTRLGLAESGDGFAIFRNAVEYFE</sequence>
<keyword evidence="4" id="KW-0658">Purine biosynthesis</keyword>
<dbReference type="AlphaFoldDB" id="A0A6C2YTM5"/>
<dbReference type="GO" id="GO:0006189">
    <property type="term" value="P:'de novo' IMP biosynthetic process"/>
    <property type="evidence" value="ECO:0007669"/>
    <property type="project" value="InterPro"/>
</dbReference>
<dbReference type="EMBL" id="LR586016">
    <property type="protein sequence ID" value="VIP04697.1"/>
    <property type="molecule type" value="Genomic_DNA"/>
</dbReference>
<keyword evidence="6" id="KW-0067">ATP-binding</keyword>
<protein>
    <submittedName>
        <fullName evidence="8">Uncharacterized protein</fullName>
    </submittedName>
</protein>
<dbReference type="GO" id="GO:0016787">
    <property type="term" value="F:hydrolase activity"/>
    <property type="evidence" value="ECO:0007669"/>
    <property type="project" value="UniProtKB-KW"/>
</dbReference>
<evidence type="ECO:0000313" key="8">
    <source>
        <dbReference type="EMBL" id="VIP04697.1"/>
    </source>
</evidence>
<keyword evidence="7" id="KW-0315">Glutamine amidotransferase</keyword>
<keyword evidence="1" id="KW-0963">Cytoplasm</keyword>
<evidence type="ECO:0000256" key="1">
    <source>
        <dbReference type="ARBA" id="ARBA00022490"/>
    </source>
</evidence>
<proteinExistence type="predicted"/>
<dbReference type="CDD" id="cd01740">
    <property type="entry name" value="GATase1_FGAR_AT"/>
    <property type="match status" value="1"/>
</dbReference>
<gene>
    <name evidence="8" type="ORF">GMBLW1_44960</name>
</gene>
<reference evidence="8" key="1">
    <citation type="submission" date="2019-04" db="EMBL/GenBank/DDBJ databases">
        <authorList>
            <consortium name="Science for Life Laboratories"/>
        </authorList>
    </citation>
    <scope>NUCLEOTIDE SEQUENCE</scope>
    <source>
        <strain evidence="8">MBLW1</strain>
    </source>
</reference>